<dbReference type="Pfam" id="PF21274">
    <property type="entry name" value="Rng_hyd_C"/>
    <property type="match status" value="1"/>
</dbReference>
<keyword evidence="2" id="KW-1185">Reference proteome</keyword>
<sequence length="52" mass="5745">MAGAPALVLIRPDGHIAFRGPVHRPDLLQEFCRAKFGRPATGAEQPDTRHLR</sequence>
<proteinExistence type="predicted"/>
<evidence type="ECO:0000313" key="2">
    <source>
        <dbReference type="Proteomes" id="UP001589789"/>
    </source>
</evidence>
<dbReference type="Proteomes" id="UP001589789">
    <property type="component" value="Unassembled WGS sequence"/>
</dbReference>
<dbReference type="EMBL" id="JBHLVZ010000004">
    <property type="protein sequence ID" value="MFC0385198.1"/>
    <property type="molecule type" value="Genomic_DNA"/>
</dbReference>
<protein>
    <submittedName>
        <fullName evidence="1">Uncharacterized protein</fullName>
    </submittedName>
</protein>
<dbReference type="Gene3D" id="3.40.30.120">
    <property type="match status" value="1"/>
</dbReference>
<dbReference type="RefSeq" id="WP_377049352.1">
    <property type="nucleotide sequence ID" value="NZ_JBHLVZ010000004.1"/>
</dbReference>
<comment type="caution">
    <text evidence="1">The sequence shown here is derived from an EMBL/GenBank/DDBJ whole genome shotgun (WGS) entry which is preliminary data.</text>
</comment>
<gene>
    <name evidence="1" type="ORF">ACFFIC_06490</name>
</gene>
<accession>A0ABV6IRF3</accession>
<evidence type="ECO:0000313" key="1">
    <source>
        <dbReference type="EMBL" id="MFC0385198.1"/>
    </source>
</evidence>
<organism evidence="1 2">
    <name type="scientific">Muricoccus vinaceus</name>
    <dbReference type="NCBI Taxonomy" id="424704"/>
    <lineage>
        <taxon>Bacteria</taxon>
        <taxon>Pseudomonadati</taxon>
        <taxon>Pseudomonadota</taxon>
        <taxon>Alphaproteobacteria</taxon>
        <taxon>Acetobacterales</taxon>
        <taxon>Roseomonadaceae</taxon>
        <taxon>Muricoccus</taxon>
    </lineage>
</organism>
<reference evidence="1 2" key="1">
    <citation type="submission" date="2024-09" db="EMBL/GenBank/DDBJ databases">
        <authorList>
            <person name="Sun Q."/>
            <person name="Mori K."/>
        </authorList>
    </citation>
    <scope>NUCLEOTIDE SEQUENCE [LARGE SCALE GENOMIC DNA]</scope>
    <source>
        <strain evidence="1 2">CCM 7468</strain>
    </source>
</reference>
<name>A0ABV6IRF3_9PROT</name>